<dbReference type="Gene3D" id="3.10.50.40">
    <property type="match status" value="2"/>
</dbReference>
<dbReference type="FunFam" id="1.25.40.10:FF:000008">
    <property type="entry name" value="Peptidylprolyl isomerase"/>
    <property type="match status" value="1"/>
</dbReference>
<evidence type="ECO:0000313" key="11">
    <source>
        <dbReference type="EMBL" id="KAK5644086.1"/>
    </source>
</evidence>
<gene>
    <name evidence="11" type="ORF">RI129_007931</name>
</gene>
<comment type="catalytic activity">
    <reaction evidence="1 7">
        <text>[protein]-peptidylproline (omega=180) = [protein]-peptidylproline (omega=0)</text>
        <dbReference type="Rhea" id="RHEA:16237"/>
        <dbReference type="Rhea" id="RHEA-COMP:10747"/>
        <dbReference type="Rhea" id="RHEA-COMP:10748"/>
        <dbReference type="ChEBI" id="CHEBI:83833"/>
        <dbReference type="ChEBI" id="CHEBI:83834"/>
        <dbReference type="EC" id="5.2.1.8"/>
    </reaction>
</comment>
<name>A0AAN7VFD7_9COLE</name>
<keyword evidence="4 8" id="KW-0802">TPR repeat</keyword>
<keyword evidence="3" id="KW-0677">Repeat</keyword>
<sequence>MMANAVDVSPKGDGGVLKEILVEGNSEKPSGGCKVKVHYTGTLLDGTQFDSSRDRNSPFEFDLGKGSVIKAWDIGIATMKKGERAILTCAPEYAYGEAGSPPNIPPNSTLKFDVEVLGWEGEDLSPKKDGSIERFIVEAGEGYTTPNDGAQVEVHLVGKYNETVFEERDVAFSLGEGSEENVIDGVERALAKFKKGEKSQLIIKSKYAFGEEGNKEFNIPPNATVHYIVTLKTFEKMKESWALDAMEKVEQAKLFKDKGTKYYKDGKLNLAVKMYKRIISYLDADSNQSDEKKSLKLSANLNLALCYFKLNEYFETRQSATAAIELDSKNVKAFFRRGQALLALGEPELASQDFAVVLNLEPNNTAAKAQQAICTKTLKQQLEKEKRIYANMFDKFAKTDTQKEEDEKKKQPDVMSSLGEWGKEDRHREPSEFEKENPNILLLNGSGEFKDM</sequence>
<dbReference type="InterPro" id="IPR001179">
    <property type="entry name" value="PPIase_FKBP_dom"/>
</dbReference>
<dbReference type="EMBL" id="JAVRBK010000005">
    <property type="protein sequence ID" value="KAK5644086.1"/>
    <property type="molecule type" value="Genomic_DNA"/>
</dbReference>
<evidence type="ECO:0000256" key="5">
    <source>
        <dbReference type="ARBA" id="ARBA00023110"/>
    </source>
</evidence>
<feature type="domain" description="PPIase FKBP-type" evidence="10">
    <location>
        <begin position="149"/>
        <end position="235"/>
    </location>
</feature>
<evidence type="ECO:0000256" key="7">
    <source>
        <dbReference type="PROSITE-ProRule" id="PRU00277"/>
    </source>
</evidence>
<reference evidence="11 12" key="1">
    <citation type="journal article" date="2024" name="Insects">
        <title>An Improved Chromosome-Level Genome Assembly of the Firefly Pyrocoelia pectoralis.</title>
        <authorList>
            <person name="Fu X."/>
            <person name="Meyer-Rochow V.B."/>
            <person name="Ballantyne L."/>
            <person name="Zhu X."/>
        </authorList>
    </citation>
    <scope>NUCLEOTIDE SEQUENCE [LARGE SCALE GENOMIC DNA]</scope>
    <source>
        <strain evidence="11">XCY_ONT2</strain>
    </source>
</reference>
<keyword evidence="12" id="KW-1185">Reference proteome</keyword>
<evidence type="ECO:0000256" key="8">
    <source>
        <dbReference type="PROSITE-ProRule" id="PRU00339"/>
    </source>
</evidence>
<dbReference type="PANTHER" id="PTHR46512">
    <property type="entry name" value="PEPTIDYLPROLYL ISOMERASE"/>
    <property type="match status" value="1"/>
</dbReference>
<evidence type="ECO:0000256" key="6">
    <source>
        <dbReference type="ARBA" id="ARBA00023235"/>
    </source>
</evidence>
<dbReference type="PROSITE" id="PS50059">
    <property type="entry name" value="FKBP_PPIASE"/>
    <property type="match status" value="2"/>
</dbReference>
<keyword evidence="5 7" id="KW-0697">Rotamase</keyword>
<dbReference type="AlphaFoldDB" id="A0AAN7VFD7"/>
<dbReference type="Proteomes" id="UP001329430">
    <property type="component" value="Chromosome 5"/>
</dbReference>
<dbReference type="Pfam" id="PF00254">
    <property type="entry name" value="FKBP_C"/>
    <property type="match status" value="2"/>
</dbReference>
<feature type="compositionally biased region" description="Basic and acidic residues" evidence="9">
    <location>
        <begin position="400"/>
        <end position="412"/>
    </location>
</feature>
<dbReference type="GO" id="GO:0003755">
    <property type="term" value="F:peptidyl-prolyl cis-trans isomerase activity"/>
    <property type="evidence" value="ECO:0007669"/>
    <property type="project" value="UniProtKB-KW"/>
</dbReference>
<evidence type="ECO:0000256" key="2">
    <source>
        <dbReference type="ARBA" id="ARBA00013194"/>
    </source>
</evidence>
<comment type="caution">
    <text evidence="11">The sequence shown here is derived from an EMBL/GenBank/DDBJ whole genome shotgun (WGS) entry which is preliminary data.</text>
</comment>
<organism evidence="11 12">
    <name type="scientific">Pyrocoelia pectoralis</name>
    <dbReference type="NCBI Taxonomy" id="417401"/>
    <lineage>
        <taxon>Eukaryota</taxon>
        <taxon>Metazoa</taxon>
        <taxon>Ecdysozoa</taxon>
        <taxon>Arthropoda</taxon>
        <taxon>Hexapoda</taxon>
        <taxon>Insecta</taxon>
        <taxon>Pterygota</taxon>
        <taxon>Neoptera</taxon>
        <taxon>Endopterygota</taxon>
        <taxon>Coleoptera</taxon>
        <taxon>Polyphaga</taxon>
        <taxon>Elateriformia</taxon>
        <taxon>Elateroidea</taxon>
        <taxon>Lampyridae</taxon>
        <taxon>Lampyrinae</taxon>
        <taxon>Pyrocoelia</taxon>
    </lineage>
</organism>
<dbReference type="SUPFAM" id="SSF54534">
    <property type="entry name" value="FKBP-like"/>
    <property type="match status" value="2"/>
</dbReference>
<feature type="domain" description="PPIase FKBP-type" evidence="10">
    <location>
        <begin position="32"/>
        <end position="120"/>
    </location>
</feature>
<protein>
    <recommendedName>
        <fullName evidence="2 7">peptidylprolyl isomerase</fullName>
        <ecNumber evidence="2 7">5.2.1.8</ecNumber>
    </recommendedName>
</protein>
<dbReference type="SUPFAM" id="SSF48452">
    <property type="entry name" value="TPR-like"/>
    <property type="match status" value="1"/>
</dbReference>
<dbReference type="InterPro" id="IPR019734">
    <property type="entry name" value="TPR_rpt"/>
</dbReference>
<dbReference type="Gene3D" id="1.25.40.10">
    <property type="entry name" value="Tetratricopeptide repeat domain"/>
    <property type="match status" value="1"/>
</dbReference>
<dbReference type="InterPro" id="IPR011990">
    <property type="entry name" value="TPR-like_helical_dom_sf"/>
</dbReference>
<evidence type="ECO:0000256" key="4">
    <source>
        <dbReference type="ARBA" id="ARBA00022803"/>
    </source>
</evidence>
<keyword evidence="6 7" id="KW-0413">Isomerase</keyword>
<dbReference type="PANTHER" id="PTHR46512:SF9">
    <property type="entry name" value="PEPTIDYLPROLYL ISOMERASE"/>
    <property type="match status" value="1"/>
</dbReference>
<feature type="region of interest" description="Disordered" evidence="9">
    <location>
        <begin position="400"/>
        <end position="452"/>
    </location>
</feature>
<evidence type="ECO:0000259" key="10">
    <source>
        <dbReference type="PROSITE" id="PS50059"/>
    </source>
</evidence>
<proteinExistence type="predicted"/>
<accession>A0AAN7VFD7</accession>
<dbReference type="FunFam" id="3.10.50.40:FF:000006">
    <property type="entry name" value="Peptidyl-prolyl cis-trans isomerase"/>
    <property type="match status" value="1"/>
</dbReference>
<dbReference type="EC" id="5.2.1.8" evidence="2 7"/>
<dbReference type="InterPro" id="IPR046357">
    <property type="entry name" value="PPIase_dom_sf"/>
</dbReference>
<dbReference type="InterPro" id="IPR050754">
    <property type="entry name" value="FKBP4/5/8-like"/>
</dbReference>
<feature type="repeat" description="TPR" evidence="8">
    <location>
        <begin position="331"/>
        <end position="364"/>
    </location>
</feature>
<evidence type="ECO:0000313" key="12">
    <source>
        <dbReference type="Proteomes" id="UP001329430"/>
    </source>
</evidence>
<dbReference type="FunFam" id="3.10.50.40:FF:000013">
    <property type="entry name" value="Peptidylprolyl isomerase"/>
    <property type="match status" value="1"/>
</dbReference>
<dbReference type="PROSITE" id="PS50005">
    <property type="entry name" value="TPR"/>
    <property type="match status" value="1"/>
</dbReference>
<evidence type="ECO:0000256" key="9">
    <source>
        <dbReference type="SAM" id="MobiDB-lite"/>
    </source>
</evidence>
<feature type="compositionally biased region" description="Basic and acidic residues" evidence="9">
    <location>
        <begin position="421"/>
        <end position="437"/>
    </location>
</feature>
<evidence type="ECO:0000256" key="1">
    <source>
        <dbReference type="ARBA" id="ARBA00000971"/>
    </source>
</evidence>
<dbReference type="SMART" id="SM00028">
    <property type="entry name" value="TPR"/>
    <property type="match status" value="3"/>
</dbReference>
<evidence type="ECO:0000256" key="3">
    <source>
        <dbReference type="ARBA" id="ARBA00022737"/>
    </source>
</evidence>